<name>A0A9D1P5F1_9FIRM</name>
<dbReference type="Gene3D" id="3.20.20.70">
    <property type="entry name" value="Aldolase class I"/>
    <property type="match status" value="1"/>
</dbReference>
<dbReference type="InterPro" id="IPR038417">
    <property type="entry name" value="Alpga-gal_N_sf"/>
</dbReference>
<dbReference type="InterPro" id="IPR050985">
    <property type="entry name" value="Alpha-glycosidase_related"/>
</dbReference>
<dbReference type="InterPro" id="IPR031704">
    <property type="entry name" value="Glyco_hydro_36_N"/>
</dbReference>
<dbReference type="Pfam" id="PF16874">
    <property type="entry name" value="Glyco_hydro_36C"/>
    <property type="match status" value="1"/>
</dbReference>
<accession>A0A9D1P5F1</accession>
<evidence type="ECO:0000256" key="1">
    <source>
        <dbReference type="ARBA" id="ARBA00001255"/>
    </source>
</evidence>
<evidence type="ECO:0000313" key="10">
    <source>
        <dbReference type="Proteomes" id="UP000824169"/>
    </source>
</evidence>
<dbReference type="InterPro" id="IPR000111">
    <property type="entry name" value="Glyco_hydro_27/36_CS"/>
</dbReference>
<reference evidence="9" key="2">
    <citation type="journal article" date="2021" name="PeerJ">
        <title>Extensive microbial diversity within the chicken gut microbiome revealed by metagenomics and culture.</title>
        <authorList>
            <person name="Gilroy R."/>
            <person name="Ravi A."/>
            <person name="Getino M."/>
            <person name="Pursley I."/>
            <person name="Horton D.L."/>
            <person name="Alikhan N.F."/>
            <person name="Baker D."/>
            <person name="Gharbi K."/>
            <person name="Hall N."/>
            <person name="Watson M."/>
            <person name="Adriaenssens E.M."/>
            <person name="Foster-Nyarko E."/>
            <person name="Jarju S."/>
            <person name="Secka A."/>
            <person name="Antonio M."/>
            <person name="Oren A."/>
            <person name="Chaudhuri R.R."/>
            <person name="La Ragione R."/>
            <person name="Hildebrand F."/>
            <person name="Pallen M.J."/>
        </authorList>
    </citation>
    <scope>NUCLEOTIDE SEQUENCE</scope>
    <source>
        <strain evidence="9">CHK188-20938</strain>
    </source>
</reference>
<gene>
    <name evidence="9" type="ORF">IAB71_10840</name>
</gene>
<dbReference type="InterPro" id="IPR002252">
    <property type="entry name" value="Glyco_hydro_36"/>
</dbReference>
<keyword evidence="3 5" id="KW-0378">Hydrolase</keyword>
<dbReference type="FunFam" id="3.20.20.70:FF:000118">
    <property type="entry name" value="Alpha-galactosidase"/>
    <property type="match status" value="1"/>
</dbReference>
<dbReference type="PIRSF" id="PIRSF005536">
    <property type="entry name" value="Agal"/>
    <property type="match status" value="1"/>
</dbReference>
<evidence type="ECO:0000256" key="3">
    <source>
        <dbReference type="ARBA" id="ARBA00022801"/>
    </source>
</evidence>
<evidence type="ECO:0000256" key="2">
    <source>
        <dbReference type="ARBA" id="ARBA00012755"/>
    </source>
</evidence>
<organism evidence="9 10">
    <name type="scientific">Candidatus Scatomonas pullistercoris</name>
    <dbReference type="NCBI Taxonomy" id="2840920"/>
    <lineage>
        <taxon>Bacteria</taxon>
        <taxon>Bacillati</taxon>
        <taxon>Bacillota</taxon>
        <taxon>Clostridia</taxon>
        <taxon>Lachnospirales</taxon>
        <taxon>Lachnospiraceae</taxon>
        <taxon>Lachnospiraceae incertae sedis</taxon>
        <taxon>Candidatus Scatomonas</taxon>
    </lineage>
</organism>
<dbReference type="GO" id="GO:0004557">
    <property type="term" value="F:alpha-galactosidase activity"/>
    <property type="evidence" value="ECO:0007669"/>
    <property type="project" value="UniProtKB-UniRule"/>
</dbReference>
<feature type="active site" description="Proton donor" evidence="6">
    <location>
        <position position="546"/>
    </location>
</feature>
<dbReference type="InterPro" id="IPR017853">
    <property type="entry name" value="GH"/>
</dbReference>
<feature type="domain" description="Glycosyl hydrolase family 36 N-terminal" evidence="8">
    <location>
        <begin position="29"/>
        <end position="284"/>
    </location>
</feature>
<dbReference type="Pfam" id="PF02065">
    <property type="entry name" value="Melibiase"/>
    <property type="match status" value="1"/>
</dbReference>
<evidence type="ECO:0000256" key="6">
    <source>
        <dbReference type="PIRSR" id="PIRSR005536-1"/>
    </source>
</evidence>
<comment type="similarity">
    <text evidence="5">Belongs to the glycosyl hydrolase.</text>
</comment>
<dbReference type="Gene3D" id="2.60.40.1180">
    <property type="entry name" value="Golgi alpha-mannosidase II"/>
    <property type="match status" value="1"/>
</dbReference>
<dbReference type="Pfam" id="PF16875">
    <property type="entry name" value="Glyco_hydro_36N"/>
    <property type="match status" value="1"/>
</dbReference>
<comment type="caution">
    <text evidence="9">The sequence shown here is derived from an EMBL/GenBank/DDBJ whole genome shotgun (WGS) entry which is preliminary data.</text>
</comment>
<reference evidence="9" key="1">
    <citation type="submission" date="2020-10" db="EMBL/GenBank/DDBJ databases">
        <authorList>
            <person name="Gilroy R."/>
        </authorList>
    </citation>
    <scope>NUCLEOTIDE SEQUENCE</scope>
    <source>
        <strain evidence="9">CHK188-20938</strain>
    </source>
</reference>
<keyword evidence="4 5" id="KW-0326">Glycosidase</keyword>
<dbReference type="Gene3D" id="2.70.98.60">
    <property type="entry name" value="alpha-galactosidase from lactobacil brevis"/>
    <property type="match status" value="1"/>
</dbReference>
<evidence type="ECO:0000256" key="5">
    <source>
        <dbReference type="PIRNR" id="PIRNR005536"/>
    </source>
</evidence>
<evidence type="ECO:0000259" key="7">
    <source>
        <dbReference type="Pfam" id="PF16874"/>
    </source>
</evidence>
<feature type="domain" description="Glycosyl hydrolase family 36 C-terminal" evidence="7">
    <location>
        <begin position="647"/>
        <end position="723"/>
    </location>
</feature>
<dbReference type="InterPro" id="IPR013785">
    <property type="entry name" value="Aldolase_TIM"/>
</dbReference>
<dbReference type="InterPro" id="IPR031705">
    <property type="entry name" value="Glyco_hydro_36_C"/>
</dbReference>
<dbReference type="EC" id="3.2.1.22" evidence="2 5"/>
<dbReference type="CDD" id="cd14791">
    <property type="entry name" value="GH36"/>
    <property type="match status" value="1"/>
</dbReference>
<sequence>MAIYFNSEKKMFTLQTKNTTYQFQADAYGFLLHLYYGPKVEGELDYLLTFADRGFSGNPNDVGADRTYSMDALPQEFPCMGTGDYRSSALAVRDANGAYSCDLRYEGYRILDGKYSLEGLPAVYANPEEAQTLEIYLKDPVTGVRAVLLYGILPELDIITRSVRIQNEGEEEICIEKIASAALDFLYGDLDLITFYGRHAMERNMQRMPVSHGVQMIQSRRGASSHQYNPSMILAERDAAEDTGVCWGMVFVYSGNFRGEVEKDQFNQTRAVLGMSREMFHYPLLPGEEFTAPEVILSCSGQGLNRLSQNYHACIRSHLCRGKYRDQVRPVLVNSWEAAYFNFNCDTILELADAAADLGIEMVVLDDGWFGQRDDDNSGLGDWKVNEKKLGCSLGELAAKINEKGLKFGLWIEPEMVSENSDLYREHPDWVMSIPGRKPVRARNQLVLDFSRKTVRDAVFKQICEVLDHAHVEYIKWDMNRSLFDVYSPEARDQGMVLHKYILGVYDFLEKLLERYPDILLEGCCGGGGRFDAGMLYYAPQIWCSDNTDAVDRIAIQYGTSFIYPASTVGAHVSAVPNHQTGRITDLQTRGVVAMAGTFGYELDLGTLSEKEREIVREQIRRYHRYAPLVQKGDYYRLTDPRRDEAAAWMFVAEDQKEALLNVVRLQNHGNMTAVYVRLKGLRPEGIYEDLKSGRKCSGSALMEAGIPLPLEEGDYRSYQIHLVLREQ</sequence>
<feature type="active site" description="Nucleophile" evidence="6">
    <location>
        <position position="478"/>
    </location>
</feature>
<dbReference type="AlphaFoldDB" id="A0A9D1P5F1"/>
<dbReference type="GO" id="GO:0016052">
    <property type="term" value="P:carbohydrate catabolic process"/>
    <property type="evidence" value="ECO:0007669"/>
    <property type="project" value="InterPro"/>
</dbReference>
<evidence type="ECO:0000256" key="4">
    <source>
        <dbReference type="ARBA" id="ARBA00023295"/>
    </source>
</evidence>
<dbReference type="EMBL" id="DVOO01000031">
    <property type="protein sequence ID" value="HIV26255.1"/>
    <property type="molecule type" value="Genomic_DNA"/>
</dbReference>
<protein>
    <recommendedName>
        <fullName evidence="2 5">Alpha-galactosidase</fullName>
        <ecNumber evidence="2 5">3.2.1.22</ecNumber>
    </recommendedName>
</protein>
<dbReference type="PRINTS" id="PR00743">
    <property type="entry name" value="GLHYDRLASE36"/>
</dbReference>
<evidence type="ECO:0000259" key="8">
    <source>
        <dbReference type="Pfam" id="PF16875"/>
    </source>
</evidence>
<dbReference type="Proteomes" id="UP000824169">
    <property type="component" value="Unassembled WGS sequence"/>
</dbReference>
<comment type="catalytic activity">
    <reaction evidence="1 5">
        <text>Hydrolysis of terminal, non-reducing alpha-D-galactose residues in alpha-D-galactosides, including galactose oligosaccharides, galactomannans and galactolipids.</text>
        <dbReference type="EC" id="3.2.1.22"/>
    </reaction>
</comment>
<proteinExistence type="inferred from homology"/>
<dbReference type="SUPFAM" id="SSF51445">
    <property type="entry name" value="(Trans)glycosidases"/>
    <property type="match status" value="1"/>
</dbReference>
<dbReference type="PANTHER" id="PTHR43053">
    <property type="entry name" value="GLYCOSIDASE FAMILY 31"/>
    <property type="match status" value="1"/>
</dbReference>
<dbReference type="InterPro" id="IPR013780">
    <property type="entry name" value="Glyco_hydro_b"/>
</dbReference>
<dbReference type="PANTHER" id="PTHR43053:SF3">
    <property type="entry name" value="ALPHA-GALACTOSIDASE C-RELATED"/>
    <property type="match status" value="1"/>
</dbReference>
<dbReference type="PROSITE" id="PS00512">
    <property type="entry name" value="ALPHA_GALACTOSIDASE"/>
    <property type="match status" value="1"/>
</dbReference>
<evidence type="ECO:0000313" key="9">
    <source>
        <dbReference type="EMBL" id="HIV26255.1"/>
    </source>
</evidence>